<protein>
    <submittedName>
        <fullName evidence="1">Uncharacterized protein</fullName>
    </submittedName>
</protein>
<dbReference type="PANTHER" id="PTHR38645:SF1">
    <property type="entry name" value="YALI0F12243P"/>
    <property type="match status" value="1"/>
</dbReference>
<accession>A0A081CG25</accession>
<proteinExistence type="predicted"/>
<keyword evidence="2" id="KW-1185">Reference proteome</keyword>
<evidence type="ECO:0000313" key="1">
    <source>
        <dbReference type="EMBL" id="GAK65621.1"/>
    </source>
</evidence>
<reference evidence="2" key="1">
    <citation type="journal article" date="2014" name="Genome Announc.">
        <title>Draft Genome Sequence of the Yeast Pseudozyma antarctica Type Strain JCM10317, a Producer of the Glycolipid Biosurfactants, Mannosylerythritol Lipids.</title>
        <authorList>
            <person name="Saika A."/>
            <person name="Koike H."/>
            <person name="Hori T."/>
            <person name="Fukuoka T."/>
            <person name="Sato S."/>
            <person name="Habe H."/>
            <person name="Kitamoto D."/>
            <person name="Morita T."/>
        </authorList>
    </citation>
    <scope>NUCLEOTIDE SEQUENCE [LARGE SCALE GENOMIC DNA]</scope>
    <source>
        <strain evidence="2">JCM 10317</strain>
    </source>
</reference>
<dbReference type="EMBL" id="DF830076">
    <property type="protein sequence ID" value="GAK65621.1"/>
    <property type="molecule type" value="Genomic_DNA"/>
</dbReference>
<evidence type="ECO:0000313" key="2">
    <source>
        <dbReference type="Proteomes" id="UP000053758"/>
    </source>
</evidence>
<dbReference type="GeneID" id="26304699"/>
<dbReference type="OrthoDB" id="2556046at2759"/>
<sequence length="326" mass="36265">MDLSNLRTSLREEEASTRRRTSHLRAAEDELNGVFRTSALGLTTLYRQAVAASKASYEKGYAHALAHVLELCDNDRDWLKGYLQRRIEAIEAVEDESDDRDPPQTQHQDAEEINSSPAVARNHASTSQPRPTFEASPRHNKRTRGATSTSRTTAVDDEQHDRRISSRGASSSRTRPTNASASTSAFSANFDFAAPIAYPDASAGRGESSASRTPRTTSRTEAPSIKTSNPAAQRRRLHKLKGLRAGKDRVLEVHADRGPDDMDDGEEDEADWTDDDEDARGRRVGWADKEREDEAEARVVERLDRRKRRRTFNTNAAPAGDEGMHA</sequence>
<gene>
    <name evidence="1" type="ORF">PAN0_009d3839</name>
</gene>
<organism evidence="1 2">
    <name type="scientific">Pseudozyma antarctica</name>
    <name type="common">Yeast</name>
    <name type="synonym">Candida antarctica</name>
    <dbReference type="NCBI Taxonomy" id="84753"/>
    <lineage>
        <taxon>Eukaryota</taxon>
        <taxon>Fungi</taxon>
        <taxon>Dikarya</taxon>
        <taxon>Basidiomycota</taxon>
        <taxon>Ustilaginomycotina</taxon>
        <taxon>Ustilaginomycetes</taxon>
        <taxon>Ustilaginales</taxon>
        <taxon>Ustilaginaceae</taxon>
        <taxon>Moesziomyces</taxon>
    </lineage>
</organism>
<dbReference type="Proteomes" id="UP000053758">
    <property type="component" value="Unassembled WGS sequence"/>
</dbReference>
<dbReference type="PANTHER" id="PTHR38645">
    <property type="entry name" value="CHROMOSOME 9, WHOLE GENOME SHOTGUN SEQUENCE"/>
    <property type="match status" value="1"/>
</dbReference>
<dbReference type="AlphaFoldDB" id="A0A081CG25"/>
<dbReference type="HOGENOM" id="CLU_723856_0_0_1"/>
<name>A0A081CG25_PSEA2</name>
<dbReference type="RefSeq" id="XP_014656284.1">
    <property type="nucleotide sequence ID" value="XM_014800798.1"/>
</dbReference>